<dbReference type="Gene3D" id="1.10.3880.10">
    <property type="entry name" value="Fe(II) trafficking protein YggX"/>
    <property type="match status" value="1"/>
</dbReference>
<gene>
    <name evidence="4" type="ORF">J8F10_21170</name>
</gene>
<keyword evidence="5" id="KW-1185">Reference proteome</keyword>
<dbReference type="InterPro" id="IPR051685">
    <property type="entry name" value="Ycf3/AcsC/BcsC/TPR_MFPF"/>
</dbReference>
<reference evidence="4 5" key="1">
    <citation type="submission" date="2021-04" db="EMBL/GenBank/DDBJ databases">
        <authorList>
            <person name="Ivanova A."/>
        </authorList>
    </citation>
    <scope>NUCLEOTIDE SEQUENCE [LARGE SCALE GENOMIC DNA]</scope>
    <source>
        <strain evidence="4 5">G18</strain>
    </source>
</reference>
<dbReference type="SUPFAM" id="SSF111148">
    <property type="entry name" value="YggX-like"/>
    <property type="match status" value="1"/>
</dbReference>
<sequence length="209" mass="23740">MNNLADQIARFRNMAQEDPENDLAHYRLGQFLLEDGQFEDAVKCFRRTLEITPEFSTAFKFLGESLLKLDRKDEAIEVFTKGWAIADDRGDRVPRDAMAKHLEQLGAPIPKKEVAAPVDDGTPGTGFRCERPGCMEGKRARQLDKPPVPDAIGLRIHQEICSACWTLWLKDLSVKVVNELRLDLSSEGGQHEYDKNMREFFGFEQEAAQ</sequence>
<feature type="repeat" description="TPR" evidence="3">
    <location>
        <begin position="22"/>
        <end position="55"/>
    </location>
</feature>
<accession>A0ABS5BVM9</accession>
<dbReference type="Gene3D" id="1.25.40.10">
    <property type="entry name" value="Tetratricopeptide repeat domain"/>
    <property type="match status" value="1"/>
</dbReference>
<dbReference type="Pfam" id="PF14559">
    <property type="entry name" value="TPR_19"/>
    <property type="match status" value="1"/>
</dbReference>
<dbReference type="PANTHER" id="PTHR44943">
    <property type="entry name" value="CELLULOSE SYNTHASE OPERON PROTEIN C"/>
    <property type="match status" value="1"/>
</dbReference>
<evidence type="ECO:0000256" key="1">
    <source>
        <dbReference type="ARBA" id="ARBA00022737"/>
    </source>
</evidence>
<protein>
    <submittedName>
        <fullName evidence="4">Fe(2+)-trafficking protein</fullName>
    </submittedName>
</protein>
<dbReference type="PROSITE" id="PS50293">
    <property type="entry name" value="TPR_REGION"/>
    <property type="match status" value="1"/>
</dbReference>
<evidence type="ECO:0000256" key="2">
    <source>
        <dbReference type="ARBA" id="ARBA00022803"/>
    </source>
</evidence>
<dbReference type="InterPro" id="IPR019734">
    <property type="entry name" value="TPR_rpt"/>
</dbReference>
<dbReference type="PANTHER" id="PTHR44943:SF8">
    <property type="entry name" value="TPR REPEAT-CONTAINING PROTEIN MJ0263"/>
    <property type="match status" value="1"/>
</dbReference>
<dbReference type="InterPro" id="IPR036766">
    <property type="entry name" value="Fe_traffick_prot_YggX_sf"/>
</dbReference>
<dbReference type="PROSITE" id="PS50005">
    <property type="entry name" value="TPR"/>
    <property type="match status" value="1"/>
</dbReference>
<evidence type="ECO:0000256" key="3">
    <source>
        <dbReference type="PROSITE-ProRule" id="PRU00339"/>
    </source>
</evidence>
<keyword evidence="2 3" id="KW-0802">TPR repeat</keyword>
<dbReference type="InterPro" id="IPR007457">
    <property type="entry name" value="Fe_traffick_prot_YggX"/>
</dbReference>
<proteinExistence type="predicted"/>
<dbReference type="Pfam" id="PF04362">
    <property type="entry name" value="Iron_traffic"/>
    <property type="match status" value="1"/>
</dbReference>
<dbReference type="EMBL" id="JAGKQQ010000001">
    <property type="protein sequence ID" value="MBP3957771.1"/>
    <property type="molecule type" value="Genomic_DNA"/>
</dbReference>
<dbReference type="RefSeq" id="WP_210657145.1">
    <property type="nucleotide sequence ID" value="NZ_JAGKQQ010000001.1"/>
</dbReference>
<keyword evidence="1" id="KW-0677">Repeat</keyword>
<name>A0ABS5BVM9_9BACT</name>
<evidence type="ECO:0000313" key="4">
    <source>
        <dbReference type="EMBL" id="MBP3957771.1"/>
    </source>
</evidence>
<comment type="caution">
    <text evidence="4">The sequence shown here is derived from an EMBL/GenBank/DDBJ whole genome shotgun (WGS) entry which is preliminary data.</text>
</comment>
<dbReference type="Proteomes" id="UP000676565">
    <property type="component" value="Unassembled WGS sequence"/>
</dbReference>
<evidence type="ECO:0000313" key="5">
    <source>
        <dbReference type="Proteomes" id="UP000676565"/>
    </source>
</evidence>
<dbReference type="InterPro" id="IPR011990">
    <property type="entry name" value="TPR-like_helical_dom_sf"/>
</dbReference>
<dbReference type="SMART" id="SM00028">
    <property type="entry name" value="TPR"/>
    <property type="match status" value="2"/>
</dbReference>
<organism evidence="4 5">
    <name type="scientific">Gemmata palustris</name>
    <dbReference type="NCBI Taxonomy" id="2822762"/>
    <lineage>
        <taxon>Bacteria</taxon>
        <taxon>Pseudomonadati</taxon>
        <taxon>Planctomycetota</taxon>
        <taxon>Planctomycetia</taxon>
        <taxon>Gemmatales</taxon>
        <taxon>Gemmataceae</taxon>
        <taxon>Gemmata</taxon>
    </lineage>
</organism>
<dbReference type="SUPFAM" id="SSF48452">
    <property type="entry name" value="TPR-like"/>
    <property type="match status" value="1"/>
</dbReference>